<dbReference type="AlphaFoldDB" id="A0A2Z6RTZ1"/>
<proteinExistence type="predicted"/>
<gene>
    <name evidence="2" type="ORF">RclHR1_06390001</name>
</gene>
<dbReference type="GO" id="GO:0004672">
    <property type="term" value="F:protein kinase activity"/>
    <property type="evidence" value="ECO:0007669"/>
    <property type="project" value="InterPro"/>
</dbReference>
<feature type="domain" description="Protein kinase" evidence="1">
    <location>
        <begin position="1"/>
        <end position="154"/>
    </location>
</feature>
<protein>
    <recommendedName>
        <fullName evidence="1">Protein kinase domain-containing protein</fullName>
    </recommendedName>
</protein>
<dbReference type="Gene3D" id="1.10.510.10">
    <property type="entry name" value="Transferase(Phosphotransferase) domain 1"/>
    <property type="match status" value="1"/>
</dbReference>
<dbReference type="InterPro" id="IPR011009">
    <property type="entry name" value="Kinase-like_dom_sf"/>
</dbReference>
<accession>A0A2Z6RTZ1</accession>
<dbReference type="EMBL" id="BEXD01004025">
    <property type="protein sequence ID" value="GBC05701.1"/>
    <property type="molecule type" value="Genomic_DNA"/>
</dbReference>
<reference evidence="2 3" key="1">
    <citation type="submission" date="2017-11" db="EMBL/GenBank/DDBJ databases">
        <title>The genome of Rhizophagus clarus HR1 reveals common genetic basis of auxotrophy among arbuscular mycorrhizal fungi.</title>
        <authorList>
            <person name="Kobayashi Y."/>
        </authorList>
    </citation>
    <scope>NUCLEOTIDE SEQUENCE [LARGE SCALE GENOMIC DNA]</scope>
    <source>
        <strain evidence="2 3">HR1</strain>
    </source>
</reference>
<comment type="caution">
    <text evidence="2">The sequence shown here is derived from an EMBL/GenBank/DDBJ whole genome shotgun (WGS) entry which is preliminary data.</text>
</comment>
<dbReference type="GO" id="GO:0005524">
    <property type="term" value="F:ATP binding"/>
    <property type="evidence" value="ECO:0007669"/>
    <property type="project" value="InterPro"/>
</dbReference>
<evidence type="ECO:0000313" key="3">
    <source>
        <dbReference type="Proteomes" id="UP000247702"/>
    </source>
</evidence>
<name>A0A2Z6RTZ1_9GLOM</name>
<dbReference type="SUPFAM" id="SSF56112">
    <property type="entry name" value="Protein kinase-like (PK-like)"/>
    <property type="match status" value="1"/>
</dbReference>
<dbReference type="InterPro" id="IPR000719">
    <property type="entry name" value="Prot_kinase_dom"/>
</dbReference>
<dbReference type="Pfam" id="PF00069">
    <property type="entry name" value="Pkinase"/>
    <property type="match status" value="1"/>
</dbReference>
<dbReference type="PROSITE" id="PS50011">
    <property type="entry name" value="PROTEIN_KINASE_DOM"/>
    <property type="match status" value="1"/>
</dbReference>
<organism evidence="2 3">
    <name type="scientific">Rhizophagus clarus</name>
    <dbReference type="NCBI Taxonomy" id="94130"/>
    <lineage>
        <taxon>Eukaryota</taxon>
        <taxon>Fungi</taxon>
        <taxon>Fungi incertae sedis</taxon>
        <taxon>Mucoromycota</taxon>
        <taxon>Glomeromycotina</taxon>
        <taxon>Glomeromycetes</taxon>
        <taxon>Glomerales</taxon>
        <taxon>Glomeraceae</taxon>
        <taxon>Rhizophagus</taxon>
    </lineage>
</organism>
<keyword evidence="3" id="KW-1185">Reference proteome</keyword>
<evidence type="ECO:0000313" key="2">
    <source>
        <dbReference type="EMBL" id="GBC05701.1"/>
    </source>
</evidence>
<dbReference type="Proteomes" id="UP000247702">
    <property type="component" value="Unassembled WGS sequence"/>
</dbReference>
<evidence type="ECO:0000259" key="1">
    <source>
        <dbReference type="PROSITE" id="PS50011"/>
    </source>
</evidence>
<sequence length="154" mass="17660">METLQEINDLIEDQANSPPKLNEDVIDKIKGFIREYLTNNKKSLIDALISNDGLKDDIKNMDYVKNVANFEKAFKNFNTLNLQRKLRQFKSIANGLLEFHNQGFIHKNFHPGNILSSDGTEFYISDLGLCRPANEQNKEKIYGVLPYIAPEVLN</sequence>